<dbReference type="EMBL" id="JAUTIX010000008">
    <property type="protein sequence ID" value="MDP0400067.1"/>
    <property type="molecule type" value="Genomic_DNA"/>
</dbReference>
<dbReference type="GO" id="GO:0004565">
    <property type="term" value="F:beta-galactosidase activity"/>
    <property type="evidence" value="ECO:0007669"/>
    <property type="project" value="InterPro"/>
</dbReference>
<organism evidence="8 9">
    <name type="scientific">Tsukamurella strandjordii</name>
    <dbReference type="NCBI Taxonomy" id="147577"/>
    <lineage>
        <taxon>Bacteria</taxon>
        <taxon>Bacillati</taxon>
        <taxon>Actinomycetota</taxon>
        <taxon>Actinomycetes</taxon>
        <taxon>Mycobacteriales</taxon>
        <taxon>Tsukamurellaceae</taxon>
        <taxon>Tsukamurella</taxon>
    </lineage>
</organism>
<dbReference type="SUPFAM" id="SSF49785">
    <property type="entry name" value="Galactose-binding domain-like"/>
    <property type="match status" value="1"/>
</dbReference>
<name>A0AA90NCP3_9ACTN</name>
<dbReference type="InterPro" id="IPR048913">
    <property type="entry name" value="BetaGal_gal-bd"/>
</dbReference>
<dbReference type="InterPro" id="IPR017853">
    <property type="entry name" value="GH"/>
</dbReference>
<evidence type="ECO:0000313" key="8">
    <source>
        <dbReference type="EMBL" id="MDP0400067.1"/>
    </source>
</evidence>
<keyword evidence="9" id="KW-1185">Reference proteome</keyword>
<dbReference type="SUPFAM" id="SSF51445">
    <property type="entry name" value="(Trans)glycosidases"/>
    <property type="match status" value="1"/>
</dbReference>
<evidence type="ECO:0000313" key="9">
    <source>
        <dbReference type="Proteomes" id="UP001178281"/>
    </source>
</evidence>
<dbReference type="PRINTS" id="PR00742">
    <property type="entry name" value="GLHYDRLASE35"/>
</dbReference>
<feature type="active site" description="Proton donor" evidence="4">
    <location>
        <position position="162"/>
    </location>
</feature>
<dbReference type="Gene3D" id="2.60.120.260">
    <property type="entry name" value="Galactose-binding domain-like"/>
    <property type="match status" value="2"/>
</dbReference>
<proteinExistence type="inferred from homology"/>
<comment type="caution">
    <text evidence="8">The sequence shown here is derived from an EMBL/GenBank/DDBJ whole genome shotgun (WGS) entry which is preliminary data.</text>
</comment>
<evidence type="ECO:0000256" key="1">
    <source>
        <dbReference type="ARBA" id="ARBA00009809"/>
    </source>
</evidence>
<evidence type="ECO:0000256" key="3">
    <source>
        <dbReference type="ARBA" id="ARBA00023295"/>
    </source>
</evidence>
<dbReference type="GO" id="GO:0005975">
    <property type="term" value="P:carbohydrate metabolic process"/>
    <property type="evidence" value="ECO:0007669"/>
    <property type="project" value="InterPro"/>
</dbReference>
<comment type="similarity">
    <text evidence="1">Belongs to the glycosyl hydrolase 35 family.</text>
</comment>
<evidence type="ECO:0000256" key="2">
    <source>
        <dbReference type="ARBA" id="ARBA00022801"/>
    </source>
</evidence>
<feature type="domain" description="Glycoside hydrolase 35 catalytic" evidence="5">
    <location>
        <begin position="16"/>
        <end position="322"/>
    </location>
</feature>
<dbReference type="PIRSF" id="PIRSF006336">
    <property type="entry name" value="B-gal"/>
    <property type="match status" value="1"/>
</dbReference>
<feature type="domain" description="Beta-galactosidase galactose-binding" evidence="7">
    <location>
        <begin position="506"/>
        <end position="559"/>
    </location>
</feature>
<keyword evidence="2" id="KW-0378">Hydrolase</keyword>
<accession>A0AA90NCP3</accession>
<dbReference type="InterPro" id="IPR001944">
    <property type="entry name" value="Glycoside_Hdrlase_35"/>
</dbReference>
<dbReference type="Pfam" id="PF01301">
    <property type="entry name" value="Glyco_hydro_35"/>
    <property type="match status" value="1"/>
</dbReference>
<evidence type="ECO:0000256" key="4">
    <source>
        <dbReference type="PIRSR" id="PIRSR006336-1"/>
    </source>
</evidence>
<evidence type="ECO:0000259" key="6">
    <source>
        <dbReference type="Pfam" id="PF21317"/>
    </source>
</evidence>
<dbReference type="AlphaFoldDB" id="A0AA90NCP3"/>
<feature type="active site" description="Nucleophile" evidence="4">
    <location>
        <position position="235"/>
    </location>
</feature>
<gene>
    <name evidence="8" type="ORF">Q7X28_19290</name>
</gene>
<keyword evidence="3" id="KW-0326">Glycosidase</keyword>
<dbReference type="InterPro" id="IPR026283">
    <property type="entry name" value="B-gal_1-like"/>
</dbReference>
<dbReference type="PANTHER" id="PTHR23421">
    <property type="entry name" value="BETA-GALACTOSIDASE RELATED"/>
    <property type="match status" value="1"/>
</dbReference>
<dbReference type="InterPro" id="IPR048912">
    <property type="entry name" value="BetaGal1-like_ABD1"/>
</dbReference>
<dbReference type="Pfam" id="PF21467">
    <property type="entry name" value="BetaGal_gal-bd"/>
    <property type="match status" value="1"/>
</dbReference>
<feature type="domain" description="Beta-galactosidase 1-like first all-beta" evidence="6">
    <location>
        <begin position="371"/>
        <end position="475"/>
    </location>
</feature>
<dbReference type="PROSITE" id="PS01182">
    <property type="entry name" value="GLYCOSYL_HYDROL_F35"/>
    <property type="match status" value="1"/>
</dbReference>
<sequence>MTGSARATLGWSDGELRKNGSPHRILAGAVHYFRVHPAQWRDRLERLAAMGANTVDTYVPWNFHEGVEGRTVFSGDRDIVRYLEIAASLGLDVYLRPGPYICAEWSNGGLPAWLTGRTRGLRTSDAHYLRAVDTWFDELIPKLAPLQGAHGGPIVAVQVENEYGSYGSDTAYLEHLRDGLRARGIVEMLTTADGTTAHMQEHGAVPGALPTFTLGTEVDRARQLCREDRPLMCSELWGGWFDHWGDVHHVRSADSLMETMDDLLDGGGSVSLYMAHGGTNFGLWSGANHEGRLQSTVTSYDSDAPIGEDGRLTEKFHRVRASYGRYRNEPLPPVPEAPAFLPDSVAELRPAARLVDYLRGLPAADPVRPVPARFEDLAVENAPVVYEAGFAYPPDSEVTIDGLHDRAVLFLDDQPLGIVQRGSECALPLPAAGGRGRLTILVESLGRINYGPLVGEAKGILGGVRAGNRIVHGWVHRIVPEERPEFVGTESDVPVLPRDGGGVSVATVHVDTPADAWLSFPGSGRAMVWLNDVLLGRYWDIGPTLSLYAPAPCWRAGANAITVLATDRVGSEVRVGDRLRVDRIESFAM</sequence>
<dbReference type="Gene3D" id="3.20.20.80">
    <property type="entry name" value="Glycosidases"/>
    <property type="match status" value="1"/>
</dbReference>
<dbReference type="InterPro" id="IPR019801">
    <property type="entry name" value="Glyco_hydro_35_CS"/>
</dbReference>
<protein>
    <submittedName>
        <fullName evidence="8">Beta-galactosidase</fullName>
    </submittedName>
</protein>
<reference evidence="8" key="1">
    <citation type="submission" date="2023-08" db="EMBL/GenBank/DDBJ databases">
        <title>The draft genome of Tsukamurella strandjordii strain 050030.</title>
        <authorList>
            <person name="Zhao F."/>
            <person name="Feng Y."/>
            <person name="Zong Z."/>
        </authorList>
    </citation>
    <scope>NUCLEOTIDE SEQUENCE</scope>
    <source>
        <strain evidence="8">050030</strain>
    </source>
</reference>
<dbReference type="Pfam" id="PF21317">
    <property type="entry name" value="BetaGal_ABD_1"/>
    <property type="match status" value="1"/>
</dbReference>
<evidence type="ECO:0000259" key="5">
    <source>
        <dbReference type="Pfam" id="PF01301"/>
    </source>
</evidence>
<evidence type="ECO:0000259" key="7">
    <source>
        <dbReference type="Pfam" id="PF21467"/>
    </source>
</evidence>
<dbReference type="Proteomes" id="UP001178281">
    <property type="component" value="Unassembled WGS sequence"/>
</dbReference>
<dbReference type="InterPro" id="IPR031330">
    <property type="entry name" value="Gly_Hdrlase_35_cat"/>
</dbReference>
<dbReference type="InterPro" id="IPR008979">
    <property type="entry name" value="Galactose-bd-like_sf"/>
</dbReference>